<sequence length="32" mass="3351">MNFAPGAWKYAILPLLAAPFAIFVSVTASLVA</sequence>
<dbReference type="Proteomes" id="UP000292704">
    <property type="component" value="Unassembled WGS sequence"/>
</dbReference>
<name>A0A482Y662_9EURY</name>
<evidence type="ECO:0000256" key="1">
    <source>
        <dbReference type="SAM" id="Phobius"/>
    </source>
</evidence>
<proteinExistence type="predicted"/>
<reference evidence="2 3" key="1">
    <citation type="submission" date="2019-02" db="EMBL/GenBank/DDBJ databases">
        <title>Genome analysis provides insights into bioremediation potentialities and Haloocin production by Natrinema altunense strain 4.1R isolated from Chott Douz in Tunisian desert.</title>
        <authorList>
            <person name="Najjari A."/>
            <person name="Youssef N."/>
            <person name="Ben Dhia O."/>
            <person name="Ferjani R."/>
            <person name="El Hidri D."/>
            <person name="Ouzari H.I."/>
            <person name="Cherif A."/>
        </authorList>
    </citation>
    <scope>NUCLEOTIDE SEQUENCE [LARGE SCALE GENOMIC DNA]</scope>
    <source>
        <strain evidence="2 3">4.1R</strain>
    </source>
</reference>
<dbReference type="AlphaFoldDB" id="A0A482Y662"/>
<protein>
    <submittedName>
        <fullName evidence="2">Phosphatidylserine decarboxylase</fullName>
    </submittedName>
</protein>
<feature type="non-terminal residue" evidence="2">
    <location>
        <position position="32"/>
    </location>
</feature>
<accession>A0A482Y662</accession>
<comment type="caution">
    <text evidence="2">The sequence shown here is derived from an EMBL/GenBank/DDBJ whole genome shotgun (WGS) entry which is preliminary data.</text>
</comment>
<organism evidence="2 3">
    <name type="scientific">Natrinema altunense</name>
    <dbReference type="NCBI Taxonomy" id="222984"/>
    <lineage>
        <taxon>Archaea</taxon>
        <taxon>Methanobacteriati</taxon>
        <taxon>Methanobacteriota</taxon>
        <taxon>Stenosarchaea group</taxon>
        <taxon>Halobacteria</taxon>
        <taxon>Halobacteriales</taxon>
        <taxon>Natrialbaceae</taxon>
        <taxon>Natrinema</taxon>
    </lineage>
</organism>
<keyword evidence="1" id="KW-0472">Membrane</keyword>
<feature type="transmembrane region" description="Helical" evidence="1">
    <location>
        <begin position="12"/>
        <end position="31"/>
    </location>
</feature>
<gene>
    <name evidence="2" type="ORF">ELS17_00435</name>
</gene>
<evidence type="ECO:0000313" key="2">
    <source>
        <dbReference type="EMBL" id="RZH69635.1"/>
    </source>
</evidence>
<keyword evidence="1" id="KW-0812">Transmembrane</keyword>
<dbReference type="EMBL" id="SHMR01000001">
    <property type="protein sequence ID" value="RZH69635.1"/>
    <property type="molecule type" value="Genomic_DNA"/>
</dbReference>
<evidence type="ECO:0000313" key="3">
    <source>
        <dbReference type="Proteomes" id="UP000292704"/>
    </source>
</evidence>
<keyword evidence="1" id="KW-1133">Transmembrane helix</keyword>